<name>A0A318SYY6_9RHOB</name>
<evidence type="ECO:0000313" key="3">
    <source>
        <dbReference type="EMBL" id="PYE85639.1"/>
    </source>
</evidence>
<dbReference type="GO" id="GO:0046654">
    <property type="term" value="P:tetrahydrofolate biosynthetic process"/>
    <property type="evidence" value="ECO:0007669"/>
    <property type="project" value="UniProtKB-UniRule"/>
</dbReference>
<accession>A0A318SYY6</accession>
<organism evidence="3 4">
    <name type="scientific">Pseudoroseicyclus aestuarii</name>
    <dbReference type="NCBI Taxonomy" id="1795041"/>
    <lineage>
        <taxon>Bacteria</taxon>
        <taxon>Pseudomonadati</taxon>
        <taxon>Pseudomonadota</taxon>
        <taxon>Alphaproteobacteria</taxon>
        <taxon>Rhodobacterales</taxon>
        <taxon>Paracoccaceae</taxon>
        <taxon>Pseudoroseicyclus</taxon>
    </lineage>
</organism>
<dbReference type="Pfam" id="PF02649">
    <property type="entry name" value="GCHY-1"/>
    <property type="match status" value="1"/>
</dbReference>
<proteinExistence type="inferred from homology"/>
<gene>
    <name evidence="2" type="primary">folE2</name>
    <name evidence="3" type="ORF">DFP88_101308</name>
</gene>
<dbReference type="NCBIfam" id="NF010200">
    <property type="entry name" value="PRK13674.1-1"/>
    <property type="match status" value="1"/>
</dbReference>
<dbReference type="GO" id="GO:0003934">
    <property type="term" value="F:GTP cyclohydrolase I activity"/>
    <property type="evidence" value="ECO:0007669"/>
    <property type="project" value="UniProtKB-UniRule"/>
</dbReference>
<dbReference type="EC" id="3.5.4.16" evidence="2"/>
<comment type="caution">
    <text evidence="3">The sequence shown here is derived from an EMBL/GenBank/DDBJ whole genome shotgun (WGS) entry which is preliminary data.</text>
</comment>
<dbReference type="Proteomes" id="UP000248311">
    <property type="component" value="Unassembled WGS sequence"/>
</dbReference>
<comment type="catalytic activity">
    <reaction evidence="2">
        <text>GTP + H2O = 7,8-dihydroneopterin 3'-triphosphate + formate + H(+)</text>
        <dbReference type="Rhea" id="RHEA:17473"/>
        <dbReference type="ChEBI" id="CHEBI:15377"/>
        <dbReference type="ChEBI" id="CHEBI:15378"/>
        <dbReference type="ChEBI" id="CHEBI:15740"/>
        <dbReference type="ChEBI" id="CHEBI:37565"/>
        <dbReference type="ChEBI" id="CHEBI:58462"/>
        <dbReference type="EC" id="3.5.4.16"/>
    </reaction>
</comment>
<dbReference type="Gene3D" id="3.10.270.10">
    <property type="entry name" value="Urate Oxidase"/>
    <property type="match status" value="1"/>
</dbReference>
<dbReference type="PANTHER" id="PTHR36445">
    <property type="entry name" value="GTP CYCLOHYDROLASE MPTA"/>
    <property type="match status" value="1"/>
</dbReference>
<keyword evidence="1 2" id="KW-0378">Hydrolase</keyword>
<keyword evidence="4" id="KW-1185">Reference proteome</keyword>
<dbReference type="OrthoDB" id="239637at2"/>
<evidence type="ECO:0000256" key="2">
    <source>
        <dbReference type="HAMAP-Rule" id="MF_01527"/>
    </source>
</evidence>
<comment type="pathway">
    <text evidence="2">Cofactor biosynthesis; 7,8-dihydroneopterin triphosphate biosynthesis; 7,8-dihydroneopterin triphosphate from GTP: step 1/1.</text>
</comment>
<sequence>MTDHATALPERAEAEAALATLRHWAAGASPEEVAALDPRIARLLPGAPLANYPALARAYPEDFTADEAYRAALPDLQNGPASLIRGAPRPIQHVGISNFRLPIRFETKGGSDLTLETSVTGTVSLDAGRKGINMSRIMRSFYRHAEESFSFEVIERALAAYQSDLDSFDARIQMRFSFPLRMASLRSGLAGFQYYDLALELVEQGGAAKRIIHLDYVYSSTCPCSLELSEHARQSRGQLATPHSQRSVARLSVVCAPGPRLWFEDLIDLARGAVPTETQVMVKREDEQAFAELNAANPVFVEDAVRLFSERLLADPRIGDFRVLASHQESLHSHDAVSLLTEGPTFHAESLDPRLFAGLRHPG</sequence>
<dbReference type="RefSeq" id="WP_110812675.1">
    <property type="nucleotide sequence ID" value="NZ_QJTE01000001.1"/>
</dbReference>
<dbReference type="PANTHER" id="PTHR36445:SF1">
    <property type="entry name" value="GTP CYCLOHYDROLASE MPTA"/>
    <property type="match status" value="1"/>
</dbReference>
<reference evidence="3 4" key="1">
    <citation type="submission" date="2018-06" db="EMBL/GenBank/DDBJ databases">
        <title>Genomic Encyclopedia of Type Strains, Phase III (KMG-III): the genomes of soil and plant-associated and newly described type strains.</title>
        <authorList>
            <person name="Whitman W."/>
        </authorList>
    </citation>
    <scope>NUCLEOTIDE SEQUENCE [LARGE SCALE GENOMIC DNA]</scope>
    <source>
        <strain evidence="3 4">CECT 9025</strain>
    </source>
</reference>
<evidence type="ECO:0000313" key="4">
    <source>
        <dbReference type="Proteomes" id="UP000248311"/>
    </source>
</evidence>
<feature type="site" description="May be catalytically important" evidence="2">
    <location>
        <position position="222"/>
    </location>
</feature>
<comment type="similarity">
    <text evidence="2">Belongs to the GTP cyclohydrolase IV family.</text>
</comment>
<dbReference type="InterPro" id="IPR022838">
    <property type="entry name" value="GTP_cyclohydrolase_FolE2"/>
</dbReference>
<dbReference type="EMBL" id="QJTE01000001">
    <property type="protein sequence ID" value="PYE85639.1"/>
    <property type="molecule type" value="Genomic_DNA"/>
</dbReference>
<comment type="function">
    <text evidence="2">Converts GTP to 7,8-dihydroneopterin triphosphate.</text>
</comment>
<dbReference type="UniPathway" id="UPA00848">
    <property type="reaction ID" value="UER00151"/>
</dbReference>
<dbReference type="HAMAP" id="MF_01527_B">
    <property type="entry name" value="GTP_cyclohydrol_B"/>
    <property type="match status" value="1"/>
</dbReference>
<evidence type="ECO:0000256" key="1">
    <source>
        <dbReference type="ARBA" id="ARBA00022801"/>
    </source>
</evidence>
<dbReference type="AlphaFoldDB" id="A0A318SYY6"/>
<dbReference type="InterPro" id="IPR003801">
    <property type="entry name" value="GTP_cyclohydrolase_FolE2/MptA"/>
</dbReference>
<protein>
    <recommendedName>
        <fullName evidence="2">GTP cyclohydrolase FolE2</fullName>
        <ecNumber evidence="2">3.5.4.16</ecNumber>
    </recommendedName>
</protein>